<dbReference type="Pfam" id="PF09531">
    <property type="entry name" value="Ndc1_Nup"/>
    <property type="match status" value="1"/>
</dbReference>
<dbReference type="GO" id="GO:0070762">
    <property type="term" value="C:nuclear pore transmembrane ring"/>
    <property type="evidence" value="ECO:0007669"/>
    <property type="project" value="TreeGrafter"/>
</dbReference>
<evidence type="ECO:0000256" key="3">
    <source>
        <dbReference type="ARBA" id="ARBA00005760"/>
    </source>
</evidence>
<feature type="transmembrane region" description="Helical" evidence="13">
    <location>
        <begin position="54"/>
        <end position="75"/>
    </location>
</feature>
<dbReference type="InterPro" id="IPR019049">
    <property type="entry name" value="Nucleoporin_prot_Ndc1/Nup"/>
</dbReference>
<dbReference type="GO" id="GO:0051028">
    <property type="term" value="P:mRNA transport"/>
    <property type="evidence" value="ECO:0007669"/>
    <property type="project" value="UniProtKB-KW"/>
</dbReference>
<comment type="subcellular location">
    <subcellularLocation>
        <location evidence="1">Nucleus membrane</location>
        <topology evidence="1">Multi-pass membrane protein</topology>
    </subcellularLocation>
    <subcellularLocation>
        <location evidence="2">Nucleus</location>
        <location evidence="2">Nuclear pore complex</location>
    </subcellularLocation>
</comment>
<dbReference type="PANTHER" id="PTHR13269">
    <property type="entry name" value="NUCLEOPORIN NDC1"/>
    <property type="match status" value="1"/>
</dbReference>
<evidence type="ECO:0000256" key="13">
    <source>
        <dbReference type="SAM" id="Phobius"/>
    </source>
</evidence>
<dbReference type="FunCoup" id="A0A482WU31">
    <property type="interactions" value="1656"/>
</dbReference>
<feature type="transmembrane region" description="Helical" evidence="13">
    <location>
        <begin position="95"/>
        <end position="118"/>
    </location>
</feature>
<reference evidence="14 15" key="1">
    <citation type="journal article" date="2017" name="Gigascience">
        <title>Genome sequence of the small brown planthopper, Laodelphax striatellus.</title>
        <authorList>
            <person name="Zhu J."/>
            <person name="Jiang F."/>
            <person name="Wang X."/>
            <person name="Yang P."/>
            <person name="Bao Y."/>
            <person name="Zhao W."/>
            <person name="Wang W."/>
            <person name="Lu H."/>
            <person name="Wang Q."/>
            <person name="Cui N."/>
            <person name="Li J."/>
            <person name="Chen X."/>
            <person name="Luo L."/>
            <person name="Yu J."/>
            <person name="Kang L."/>
            <person name="Cui F."/>
        </authorList>
    </citation>
    <scope>NUCLEOTIDE SEQUENCE [LARGE SCALE GENOMIC DNA]</scope>
    <source>
        <strain evidence="14">Lst14</strain>
    </source>
</reference>
<keyword evidence="9" id="KW-0811">Translocation</keyword>
<evidence type="ECO:0000256" key="12">
    <source>
        <dbReference type="ARBA" id="ARBA00023242"/>
    </source>
</evidence>
<feature type="transmembrane region" description="Helical" evidence="13">
    <location>
        <begin position="12"/>
        <end position="34"/>
    </location>
</feature>
<evidence type="ECO:0000256" key="2">
    <source>
        <dbReference type="ARBA" id="ARBA00004567"/>
    </source>
</evidence>
<proteinExistence type="inferred from homology"/>
<name>A0A482WU31_LAOST</name>
<evidence type="ECO:0000256" key="5">
    <source>
        <dbReference type="ARBA" id="ARBA00022692"/>
    </source>
</evidence>
<accession>A0A482WU31</accession>
<dbReference type="AlphaFoldDB" id="A0A482WU31"/>
<protein>
    <recommendedName>
        <fullName evidence="16">Nucleoporin NDC1</fullName>
    </recommendedName>
</protein>
<dbReference type="Proteomes" id="UP000291343">
    <property type="component" value="Unassembled WGS sequence"/>
</dbReference>
<dbReference type="GO" id="GO:0006999">
    <property type="term" value="P:nuclear pore organization"/>
    <property type="evidence" value="ECO:0007669"/>
    <property type="project" value="TreeGrafter"/>
</dbReference>
<evidence type="ECO:0000313" key="14">
    <source>
        <dbReference type="EMBL" id="RZF37097.1"/>
    </source>
</evidence>
<evidence type="ECO:0000256" key="7">
    <source>
        <dbReference type="ARBA" id="ARBA00022927"/>
    </source>
</evidence>
<comment type="similarity">
    <text evidence="3">Belongs to the NDC1 family.</text>
</comment>
<evidence type="ECO:0000256" key="8">
    <source>
        <dbReference type="ARBA" id="ARBA00022989"/>
    </source>
</evidence>
<evidence type="ECO:0008006" key="16">
    <source>
        <dbReference type="Google" id="ProtNLM"/>
    </source>
</evidence>
<keyword evidence="4" id="KW-0813">Transport</keyword>
<dbReference type="GO" id="GO:0030674">
    <property type="term" value="F:protein-macromolecule adaptor activity"/>
    <property type="evidence" value="ECO:0007669"/>
    <property type="project" value="TreeGrafter"/>
</dbReference>
<evidence type="ECO:0000256" key="9">
    <source>
        <dbReference type="ARBA" id="ARBA00023010"/>
    </source>
</evidence>
<evidence type="ECO:0000256" key="10">
    <source>
        <dbReference type="ARBA" id="ARBA00023132"/>
    </source>
</evidence>
<dbReference type="InParanoid" id="A0A482WU31"/>
<keyword evidence="10" id="KW-0906">Nuclear pore complex</keyword>
<dbReference type="PANTHER" id="PTHR13269:SF6">
    <property type="entry name" value="NUCLEOPORIN NDC1"/>
    <property type="match status" value="1"/>
</dbReference>
<keyword evidence="12" id="KW-0539">Nucleus</keyword>
<evidence type="ECO:0000256" key="4">
    <source>
        <dbReference type="ARBA" id="ARBA00022448"/>
    </source>
</evidence>
<dbReference type="GO" id="GO:0031965">
    <property type="term" value="C:nuclear membrane"/>
    <property type="evidence" value="ECO:0007669"/>
    <property type="project" value="UniProtKB-SubCell"/>
</dbReference>
<keyword evidence="7" id="KW-0653">Protein transport</keyword>
<evidence type="ECO:0000256" key="1">
    <source>
        <dbReference type="ARBA" id="ARBA00004232"/>
    </source>
</evidence>
<keyword evidence="6" id="KW-0509">mRNA transport</keyword>
<dbReference type="SMR" id="A0A482WU31"/>
<evidence type="ECO:0000256" key="11">
    <source>
        <dbReference type="ARBA" id="ARBA00023136"/>
    </source>
</evidence>
<keyword evidence="11 13" id="KW-0472">Membrane</keyword>
<keyword evidence="15" id="KW-1185">Reference proteome</keyword>
<keyword evidence="8 13" id="KW-1133">Transmembrane helix</keyword>
<dbReference type="EMBL" id="QKKF02025294">
    <property type="protein sequence ID" value="RZF37097.1"/>
    <property type="molecule type" value="Genomic_DNA"/>
</dbReference>
<gene>
    <name evidence="14" type="ORF">LSTR_LSTR013793</name>
</gene>
<comment type="caution">
    <text evidence="14">The sequence shown here is derived from an EMBL/GenBank/DDBJ whole genome shotgun (WGS) entry which is preliminary data.</text>
</comment>
<keyword evidence="5 13" id="KW-0812">Transmembrane</keyword>
<organism evidence="14 15">
    <name type="scientific">Laodelphax striatellus</name>
    <name type="common">Small brown planthopper</name>
    <name type="synonym">Delphax striatella</name>
    <dbReference type="NCBI Taxonomy" id="195883"/>
    <lineage>
        <taxon>Eukaryota</taxon>
        <taxon>Metazoa</taxon>
        <taxon>Ecdysozoa</taxon>
        <taxon>Arthropoda</taxon>
        <taxon>Hexapoda</taxon>
        <taxon>Insecta</taxon>
        <taxon>Pterygota</taxon>
        <taxon>Neoptera</taxon>
        <taxon>Paraneoptera</taxon>
        <taxon>Hemiptera</taxon>
        <taxon>Auchenorrhyncha</taxon>
        <taxon>Fulgoroidea</taxon>
        <taxon>Delphacidae</taxon>
        <taxon>Criomorphinae</taxon>
        <taxon>Laodelphax</taxon>
    </lineage>
</organism>
<sequence length="578" mass="66898">MELSSKEMHIWRIAGAIGWSIVFQFIFLYCYIFVANLDFWHPLHVFSVSFSTIFSFKTLLNIFPLALVIFCQGLLCGRDYFNQRNNQVSNTRFSLLLNFFTIYNFTTLVLFSVVGITLGCVHTSVLNERLNSFSTLCPNKIERCLNEERFFLACDGLWMGIFFFMRNYIFRSSKALVFPPIQQEKFIRIKSSFLPCVRNSFAKSIVPSLLFFICYFFKGDYLRSSFSSILYLETKNDGLDSIFTLVDFELMFYLWMLSTTFIVTLEMMEILFNIYLTEQAMFPVSTLLALPANQVSLQDALMCESFPIIQHLGFYDLAHLAEFDEERRAQLFTLSMPGGHAHTWNCVSSQCFKVINSFLDNLDKAFDETRLTPSEVNSIKKLDTSAPKVPIQDHLYSPRIRCLSPVVVQSHPVSTSTIQKSYEQALKNCSSWFDEKLNAFYKKPLIVYLFGDMIEPKVKQLLIDRGQLVTWAVKSLSTLACSSLREDYFGVVQKDLGIIILTLVHLKQSLEKLQKQNMYNRKMPKAERIDLQVKNALRWTVKQSLYRIAITFGTHVKDIDLPGDVQQQMLNFVSFKEV</sequence>
<evidence type="ECO:0000256" key="6">
    <source>
        <dbReference type="ARBA" id="ARBA00022816"/>
    </source>
</evidence>
<dbReference type="STRING" id="195883.A0A482WU31"/>
<dbReference type="GO" id="GO:0015031">
    <property type="term" value="P:protein transport"/>
    <property type="evidence" value="ECO:0007669"/>
    <property type="project" value="UniProtKB-KW"/>
</dbReference>
<evidence type="ECO:0000313" key="15">
    <source>
        <dbReference type="Proteomes" id="UP000291343"/>
    </source>
</evidence>
<dbReference type="OrthoDB" id="67850at2759"/>